<organism evidence="2 3">
    <name type="scientific">Rossellomorea marisflavi</name>
    <dbReference type="NCBI Taxonomy" id="189381"/>
    <lineage>
        <taxon>Bacteria</taxon>
        <taxon>Bacillati</taxon>
        <taxon>Bacillota</taxon>
        <taxon>Bacilli</taxon>
        <taxon>Bacillales</taxon>
        <taxon>Bacillaceae</taxon>
        <taxon>Rossellomorea</taxon>
    </lineage>
</organism>
<evidence type="ECO:0000259" key="1">
    <source>
        <dbReference type="Pfam" id="PF04326"/>
    </source>
</evidence>
<dbReference type="InterPro" id="IPR038461">
    <property type="entry name" value="Schlafen_AlbA_2_dom_sf"/>
</dbReference>
<gene>
    <name evidence="2" type="ORF">AF331_03815</name>
</gene>
<dbReference type="RefSeq" id="WP_053426827.1">
    <property type="nucleotide sequence ID" value="NZ_BSED01000364.1"/>
</dbReference>
<comment type="caution">
    <text evidence="2">The sequence shown here is derived from an EMBL/GenBank/DDBJ whole genome shotgun (WGS) entry which is preliminary data.</text>
</comment>
<accession>A0A0M0GP72</accession>
<keyword evidence="3" id="KW-1185">Reference proteome</keyword>
<dbReference type="Proteomes" id="UP000037405">
    <property type="component" value="Unassembled WGS sequence"/>
</dbReference>
<sequence>MFHDKIVPQTLKEFLITPSRESLKELLLNNTGESDYVDFKSSWVEWTKLAKHILAISNSGGGCLILGVRQEDDGSLTLRGLTDEDFYDKADVDNKLQHLLPSYLTYRTEDYLFQSEVDPLLHSKRFQALIIEYDPRYVPFTSVVTKGELRDGAIYVRQGTKTIEAGNEHLVEIIMKKVHLNGYERSMKSLEEHLSDLRTLLKEFHSSADVRYRQYVEEWIMRKKQRIEKVLGLDTFP</sequence>
<evidence type="ECO:0000313" key="2">
    <source>
        <dbReference type="EMBL" id="KON91639.1"/>
    </source>
</evidence>
<dbReference type="InterPro" id="IPR007421">
    <property type="entry name" value="Schlafen_AlbA_2_dom"/>
</dbReference>
<proteinExistence type="predicted"/>
<protein>
    <recommendedName>
        <fullName evidence="1">Schlafen AlbA-2 domain-containing protein</fullName>
    </recommendedName>
</protein>
<dbReference type="OrthoDB" id="34589at2"/>
<dbReference type="PATRIC" id="fig|189381.12.peg.870"/>
<dbReference type="Pfam" id="PF04326">
    <property type="entry name" value="SLFN_AlbA_2"/>
    <property type="match status" value="1"/>
</dbReference>
<dbReference type="AlphaFoldDB" id="A0A0M0GP72"/>
<feature type="domain" description="Schlafen AlbA-2" evidence="1">
    <location>
        <begin position="33"/>
        <end position="163"/>
    </location>
</feature>
<dbReference type="EMBL" id="LGUE01000001">
    <property type="protein sequence ID" value="KON91639.1"/>
    <property type="molecule type" value="Genomic_DNA"/>
</dbReference>
<reference evidence="3" key="1">
    <citation type="submission" date="2015-07" db="EMBL/GenBank/DDBJ databases">
        <title>Fjat-14235 jcm11544.</title>
        <authorList>
            <person name="Liu B."/>
            <person name="Wang J."/>
            <person name="Zhu Y."/>
            <person name="Liu G."/>
            <person name="Chen Q."/>
            <person name="Chen Z."/>
            <person name="Lan J."/>
            <person name="Che J."/>
            <person name="Ge C."/>
            <person name="Shi H."/>
            <person name="Pan Z."/>
            <person name="Liu X."/>
        </authorList>
    </citation>
    <scope>NUCLEOTIDE SEQUENCE [LARGE SCALE GENOMIC DNA]</scope>
    <source>
        <strain evidence="3">JCM 11544</strain>
    </source>
</reference>
<name>A0A0M0GP72_9BACI</name>
<dbReference type="STRING" id="189381.GCA_900166615_03534"/>
<dbReference type="Gene3D" id="3.30.950.30">
    <property type="entry name" value="Schlafen, AAA domain"/>
    <property type="match status" value="1"/>
</dbReference>
<evidence type="ECO:0000313" key="3">
    <source>
        <dbReference type="Proteomes" id="UP000037405"/>
    </source>
</evidence>